<dbReference type="InterPro" id="IPR013096">
    <property type="entry name" value="Cupin_2"/>
</dbReference>
<proteinExistence type="predicted"/>
<keyword evidence="4" id="KW-1185">Reference proteome</keyword>
<dbReference type="PANTHER" id="PTHR36440">
    <property type="entry name" value="PUTATIVE (AFU_ORTHOLOGUE AFUA_8G07350)-RELATED"/>
    <property type="match status" value="1"/>
</dbReference>
<dbReference type="InterPro" id="IPR014710">
    <property type="entry name" value="RmlC-like_jellyroll"/>
</dbReference>
<dbReference type="Pfam" id="PF07883">
    <property type="entry name" value="Cupin_2"/>
    <property type="match status" value="1"/>
</dbReference>
<evidence type="ECO:0000313" key="4">
    <source>
        <dbReference type="Proteomes" id="UP001244341"/>
    </source>
</evidence>
<evidence type="ECO:0000256" key="1">
    <source>
        <dbReference type="SAM" id="Phobius"/>
    </source>
</evidence>
<dbReference type="CDD" id="cd02208">
    <property type="entry name" value="cupin_RmlC-like"/>
    <property type="match status" value="1"/>
</dbReference>
<accession>A0ABY8TXW7</accession>
<dbReference type="PANTHER" id="PTHR36440:SF1">
    <property type="entry name" value="PUTATIVE (AFU_ORTHOLOGUE AFUA_8G07350)-RELATED"/>
    <property type="match status" value="1"/>
</dbReference>
<organism evidence="3 4">
    <name type="scientific">Tetradesmus obliquus</name>
    <name type="common">Green alga</name>
    <name type="synonym">Acutodesmus obliquus</name>
    <dbReference type="NCBI Taxonomy" id="3088"/>
    <lineage>
        <taxon>Eukaryota</taxon>
        <taxon>Viridiplantae</taxon>
        <taxon>Chlorophyta</taxon>
        <taxon>core chlorophytes</taxon>
        <taxon>Chlorophyceae</taxon>
        <taxon>CS clade</taxon>
        <taxon>Sphaeropleales</taxon>
        <taxon>Scenedesmaceae</taxon>
        <taxon>Tetradesmus</taxon>
    </lineage>
</organism>
<dbReference type="EMBL" id="CP126212">
    <property type="protein sequence ID" value="WIA13842.1"/>
    <property type="molecule type" value="Genomic_DNA"/>
</dbReference>
<reference evidence="3 4" key="1">
    <citation type="submission" date="2023-05" db="EMBL/GenBank/DDBJ databases">
        <title>A 100% complete, gapless, phased diploid assembly of the Scenedesmus obliquus UTEX 3031 genome.</title>
        <authorList>
            <person name="Biondi T.C."/>
            <person name="Hanschen E.R."/>
            <person name="Kwon T."/>
            <person name="Eng W."/>
            <person name="Kruse C.P.S."/>
            <person name="Koehler S.I."/>
            <person name="Kunde Y."/>
            <person name="Gleasner C.D."/>
            <person name="You Mak K.T."/>
            <person name="Polle J."/>
            <person name="Hovde B.T."/>
            <person name="Starkenburg S.R."/>
        </authorList>
    </citation>
    <scope>NUCLEOTIDE SEQUENCE [LARGE SCALE GENOMIC DNA]</scope>
    <source>
        <strain evidence="3 4">DOE0152z</strain>
    </source>
</reference>
<protein>
    <recommendedName>
        <fullName evidence="2">Cupin type-2 domain-containing protein</fullName>
    </recommendedName>
</protein>
<dbReference type="InterPro" id="IPR011051">
    <property type="entry name" value="RmlC_Cupin_sf"/>
</dbReference>
<keyword evidence="1" id="KW-1133">Transmembrane helix</keyword>
<sequence length="247" mass="26647">MALNLISSSTASSRLGLVGVMLAGLCLYMQYHLYSLPRADFTGLEYFEDSSNSTGTRYRVLSRSSSAGGARAELELLVRPSAAGFYPKLPGSMPYHSHAQQEESLQVLSGTMGYSLDGRVANASAGEVVLLPAGSKHTFWCSGSEELLLRATLAPPGPMAEAFYENLAGLGATYGDVSRIHPLQLVVLLQRGGVQVEDIPRVMSWAIQRLLVPFAKLLGFKAFHPQYVSAGAAGLSEELWTCRQFLL</sequence>
<name>A0ABY8TXW7_TETOB</name>
<dbReference type="Gene3D" id="2.60.120.10">
    <property type="entry name" value="Jelly Rolls"/>
    <property type="match status" value="1"/>
</dbReference>
<dbReference type="SUPFAM" id="SSF51182">
    <property type="entry name" value="RmlC-like cupins"/>
    <property type="match status" value="1"/>
</dbReference>
<evidence type="ECO:0000313" key="3">
    <source>
        <dbReference type="EMBL" id="WIA13842.1"/>
    </source>
</evidence>
<evidence type="ECO:0000259" key="2">
    <source>
        <dbReference type="Pfam" id="PF07883"/>
    </source>
</evidence>
<keyword evidence="1" id="KW-0812">Transmembrane</keyword>
<dbReference type="InterPro" id="IPR053146">
    <property type="entry name" value="QDO-like"/>
</dbReference>
<feature type="domain" description="Cupin type-2" evidence="2">
    <location>
        <begin position="92"/>
        <end position="147"/>
    </location>
</feature>
<keyword evidence="1" id="KW-0472">Membrane</keyword>
<feature type="transmembrane region" description="Helical" evidence="1">
    <location>
        <begin position="12"/>
        <end position="31"/>
    </location>
</feature>
<gene>
    <name evidence="3" type="ORF">OEZ85_002416</name>
</gene>
<dbReference type="Proteomes" id="UP001244341">
    <property type="component" value="Chromosome 5b"/>
</dbReference>